<name>A0A812U718_9DINO</name>
<reference evidence="1" key="1">
    <citation type="submission" date="2021-02" db="EMBL/GenBank/DDBJ databases">
        <authorList>
            <person name="Dougan E. K."/>
            <person name="Rhodes N."/>
            <person name="Thang M."/>
            <person name="Chan C."/>
        </authorList>
    </citation>
    <scope>NUCLEOTIDE SEQUENCE</scope>
</reference>
<dbReference type="InterPro" id="IPR027417">
    <property type="entry name" value="P-loop_NTPase"/>
</dbReference>
<gene>
    <name evidence="1" type="primary">pfh1</name>
    <name evidence="1" type="ORF">SNEC2469_LOCUS16328</name>
</gene>
<dbReference type="AlphaFoldDB" id="A0A812U718"/>
<dbReference type="Gene3D" id="3.40.50.300">
    <property type="entry name" value="P-loop containing nucleotide triphosphate hydrolases"/>
    <property type="match status" value="1"/>
</dbReference>
<dbReference type="SUPFAM" id="SSF52540">
    <property type="entry name" value="P-loop containing nucleoside triphosphate hydrolases"/>
    <property type="match status" value="1"/>
</dbReference>
<keyword evidence="2" id="KW-1185">Reference proteome</keyword>
<dbReference type="Proteomes" id="UP000601435">
    <property type="component" value="Unassembled WGS sequence"/>
</dbReference>
<sequence>AYVSSSRLPPLVCKLQKWDPEKLCRGIDVVRCRKNGLANARFPLPVFCPLDSLQEAREGHLADLTYVRLRKDSRVALLSRLPYVGQGWYAKPAVACMLDTGIATWQDFLSSLDATAHVQPSCLAWALRKMEEAWGEEHLAKRSVNALQGLWARNADLVYLMRTSNNQLDGHGCQYRQTFATPPAGLGLRDGRGVLRRGGDPPAAGRGADALYFKFIKTDCVGFQGLPRKHQPLVERLLRKRHPDGTLVYRGDAVDPLLGEHREPEIDGRPPAPVGWEAVEDPVEHCLKGCSLLLTGLPGTGKTHLARRIVAQLREAGDLVQLVSKTHSAAQNLDLGAQTADHWVRRTVRNGRCRLDWLVVEEVTQLDAGLWADIACVSMDRSVRFLLMGDFRQLPAVLDSFAGSRVERPLKDSDLLRDLASGYCHELTENRRSDERIFRFIGWLRVGDAEEVPLAEAVRVAREFPRGRENRRLAPEGAVLIEHRDSGAPTTNSPQTMRVWAGLKLVGAGGKVPRGVFVTVAEAGLEKVTLDGGQQFSHSELLRHTRLCHAITYASCQGLTLRGRVWLLDWGTQHFNLRHLYAGA</sequence>
<feature type="non-terminal residue" evidence="1">
    <location>
        <position position="584"/>
    </location>
</feature>
<accession>A0A812U718</accession>
<protein>
    <submittedName>
        <fullName evidence="1">Pfh1 protein</fullName>
    </submittedName>
</protein>
<evidence type="ECO:0000313" key="2">
    <source>
        <dbReference type="Proteomes" id="UP000601435"/>
    </source>
</evidence>
<evidence type="ECO:0000313" key="1">
    <source>
        <dbReference type="EMBL" id="CAE7564110.1"/>
    </source>
</evidence>
<comment type="caution">
    <text evidence="1">The sequence shown here is derived from an EMBL/GenBank/DDBJ whole genome shotgun (WGS) entry which is preliminary data.</text>
</comment>
<proteinExistence type="predicted"/>
<feature type="non-terminal residue" evidence="1">
    <location>
        <position position="1"/>
    </location>
</feature>
<dbReference type="EMBL" id="CAJNJA010026745">
    <property type="protein sequence ID" value="CAE7564110.1"/>
    <property type="molecule type" value="Genomic_DNA"/>
</dbReference>
<dbReference type="Pfam" id="PF13604">
    <property type="entry name" value="AAA_30"/>
    <property type="match status" value="1"/>
</dbReference>
<dbReference type="OrthoDB" id="407807at2759"/>
<organism evidence="1 2">
    <name type="scientific">Symbiodinium necroappetens</name>
    <dbReference type="NCBI Taxonomy" id="1628268"/>
    <lineage>
        <taxon>Eukaryota</taxon>
        <taxon>Sar</taxon>
        <taxon>Alveolata</taxon>
        <taxon>Dinophyceae</taxon>
        <taxon>Suessiales</taxon>
        <taxon>Symbiodiniaceae</taxon>
        <taxon>Symbiodinium</taxon>
    </lineage>
</organism>